<keyword evidence="2" id="KW-0732">Signal</keyword>
<evidence type="ECO:0000256" key="2">
    <source>
        <dbReference type="SAM" id="SignalP"/>
    </source>
</evidence>
<dbReference type="PANTHER" id="PTHR34853">
    <property type="match status" value="1"/>
</dbReference>
<evidence type="ECO:0000256" key="1">
    <source>
        <dbReference type="SAM" id="MobiDB-lite"/>
    </source>
</evidence>
<dbReference type="SUPFAM" id="SSF53474">
    <property type="entry name" value="alpha/beta-Hydrolases"/>
    <property type="match status" value="1"/>
</dbReference>
<evidence type="ECO:0000313" key="3">
    <source>
        <dbReference type="EMBL" id="KSZ59933.1"/>
    </source>
</evidence>
<dbReference type="AlphaFoldDB" id="A0A0V9UPJ4"/>
<feature type="chain" id="PRO_5006898548" evidence="2">
    <location>
        <begin position="29"/>
        <end position="381"/>
    </location>
</feature>
<organism evidence="3 4">
    <name type="scientific">Rhodococcus pyridinivorans KG-16</name>
    <dbReference type="NCBI Taxonomy" id="1441730"/>
    <lineage>
        <taxon>Bacteria</taxon>
        <taxon>Bacillati</taxon>
        <taxon>Actinomycetota</taxon>
        <taxon>Actinomycetes</taxon>
        <taxon>Mycobacteriales</taxon>
        <taxon>Nocardiaceae</taxon>
        <taxon>Rhodococcus</taxon>
    </lineage>
</organism>
<dbReference type="EMBL" id="AZXY01000002">
    <property type="protein sequence ID" value="KSZ59933.1"/>
    <property type="molecule type" value="Genomic_DNA"/>
</dbReference>
<name>A0A0V9UPJ4_9NOCA</name>
<accession>A0A0V9UPJ4</accession>
<sequence>MAVRGRWLHAACCGAVLLAALTPTGAAASPVASSTAPAPGSVVSQQPLPDELSVPGAATATKLEYSTEWRSGEPTVATGALFLPEGDAPEGGWPVIAWAHGTTGVGDDCALTTRTPRSDLERTYLQHWLDSGYAVVSADFPGLGSEGLHRYLDGPSAANSIVDIVRAARDGGAPLSERWIVMGQSQGGHAALHTAAIATSRAPELDFRGTVATGAPANLERAFTIGVPGFPDPGLWGLVSFSGYIFAGLRDAYPEADVEGYLTPIGREVVDRAETLCYDALEESVRDIPVGDLLARPLAEGPMPALLADYLAAPADGYDRPVFLAHGIHDVMVPLPLSAALAADMKAAGADVDYRVYMAGHYTTVERSRADVDAFVTRSFE</sequence>
<dbReference type="GO" id="GO:0016042">
    <property type="term" value="P:lipid catabolic process"/>
    <property type="evidence" value="ECO:0007669"/>
    <property type="project" value="InterPro"/>
</dbReference>
<dbReference type="GO" id="GO:0004806">
    <property type="term" value="F:triacylglycerol lipase activity"/>
    <property type="evidence" value="ECO:0007669"/>
    <property type="project" value="InterPro"/>
</dbReference>
<dbReference type="Proteomes" id="UP000053060">
    <property type="component" value="Unassembled WGS sequence"/>
</dbReference>
<protein>
    <submittedName>
        <fullName evidence="3">Lipase</fullName>
    </submittedName>
</protein>
<reference evidence="3 4" key="2">
    <citation type="journal article" date="2016" name="Genome Announc.">
        <title>Draft Genome Sequence of a Versatile Hydrocarbon-Degrading Bacterium, Rhodococcus pyridinivorans Strain KG-16, Collected from Oil Fields in India.</title>
        <authorList>
            <person name="Aggarwal R.K."/>
            <person name="Dawar C."/>
            <person name="Phanindranath R."/>
            <person name="Mutnuri L."/>
            <person name="Dayal A.M."/>
        </authorList>
    </citation>
    <scope>NUCLEOTIDE SEQUENCE [LARGE SCALE GENOMIC DNA]</scope>
    <source>
        <strain evidence="3 4">KG-16</strain>
    </source>
</reference>
<gene>
    <name evidence="3" type="ORF">Z045_06750</name>
</gene>
<dbReference type="RefSeq" id="WP_060651245.1">
    <property type="nucleotide sequence ID" value="NZ_AZXY01000002.1"/>
</dbReference>
<reference evidence="4" key="1">
    <citation type="submission" date="2015-01" db="EMBL/GenBank/DDBJ databases">
        <title>Draft genome sequence of Rhodococcus pyridinivorans strain KG-16, a hydrocarbon-degrading bacterium.</title>
        <authorList>
            <person name="Aggarwal R.K."/>
            <person name="Dawar C."/>
        </authorList>
    </citation>
    <scope>NUCLEOTIDE SEQUENCE [LARGE SCALE GENOMIC DNA]</scope>
    <source>
        <strain evidence="4">KG-16</strain>
    </source>
</reference>
<dbReference type="PIRSF" id="PIRSF029171">
    <property type="entry name" value="Esterase_LipA"/>
    <property type="match status" value="1"/>
</dbReference>
<proteinExistence type="predicted"/>
<dbReference type="PATRIC" id="fig|1441730.3.peg.1423"/>
<dbReference type="Gene3D" id="3.40.50.1820">
    <property type="entry name" value="alpha/beta hydrolase"/>
    <property type="match status" value="2"/>
</dbReference>
<evidence type="ECO:0000313" key="4">
    <source>
        <dbReference type="Proteomes" id="UP000053060"/>
    </source>
</evidence>
<feature type="compositionally biased region" description="Low complexity" evidence="1">
    <location>
        <begin position="28"/>
        <end position="44"/>
    </location>
</feature>
<feature type="signal peptide" evidence="2">
    <location>
        <begin position="1"/>
        <end position="28"/>
    </location>
</feature>
<dbReference type="InterPro" id="IPR005152">
    <property type="entry name" value="Lipase_secreted"/>
</dbReference>
<dbReference type="Pfam" id="PF03583">
    <property type="entry name" value="LIP"/>
    <property type="match status" value="1"/>
</dbReference>
<dbReference type="PANTHER" id="PTHR34853:SF1">
    <property type="entry name" value="LIPASE 5"/>
    <property type="match status" value="1"/>
</dbReference>
<feature type="region of interest" description="Disordered" evidence="1">
    <location>
        <begin position="28"/>
        <end position="53"/>
    </location>
</feature>
<comment type="caution">
    <text evidence="3">The sequence shown here is derived from an EMBL/GenBank/DDBJ whole genome shotgun (WGS) entry which is preliminary data.</text>
</comment>
<dbReference type="InterPro" id="IPR029058">
    <property type="entry name" value="AB_hydrolase_fold"/>
</dbReference>